<reference evidence="1" key="1">
    <citation type="submission" date="2023-11" db="EMBL/GenBank/DDBJ databases">
        <authorList>
            <person name="De Vega J J."/>
            <person name="De Vega J J."/>
        </authorList>
    </citation>
    <scope>NUCLEOTIDE SEQUENCE</scope>
</reference>
<dbReference type="Proteomes" id="UP001295794">
    <property type="component" value="Unassembled WGS sequence"/>
</dbReference>
<feature type="non-terminal residue" evidence="1">
    <location>
        <position position="1"/>
    </location>
</feature>
<evidence type="ECO:0000313" key="2">
    <source>
        <dbReference type="Proteomes" id="UP001295794"/>
    </source>
</evidence>
<comment type="caution">
    <text evidence="1">The sequence shown here is derived from an EMBL/GenBank/DDBJ whole genome shotgun (WGS) entry which is preliminary data.</text>
</comment>
<sequence>DDPSQRSQVQFLVQPFYQQESCDQKSCDQNDAMMGTMMELDIISDVISDRIR</sequence>
<evidence type="ECO:0000313" key="1">
    <source>
        <dbReference type="EMBL" id="CAK5269197.1"/>
    </source>
</evidence>
<keyword evidence="2" id="KW-1185">Reference proteome</keyword>
<dbReference type="EMBL" id="CAVNYO010000141">
    <property type="protein sequence ID" value="CAK5269197.1"/>
    <property type="molecule type" value="Genomic_DNA"/>
</dbReference>
<protein>
    <submittedName>
        <fullName evidence="1">Uncharacterized protein</fullName>
    </submittedName>
</protein>
<organism evidence="1 2">
    <name type="scientific">Mycena citricolor</name>
    <dbReference type="NCBI Taxonomy" id="2018698"/>
    <lineage>
        <taxon>Eukaryota</taxon>
        <taxon>Fungi</taxon>
        <taxon>Dikarya</taxon>
        <taxon>Basidiomycota</taxon>
        <taxon>Agaricomycotina</taxon>
        <taxon>Agaricomycetes</taxon>
        <taxon>Agaricomycetidae</taxon>
        <taxon>Agaricales</taxon>
        <taxon>Marasmiineae</taxon>
        <taxon>Mycenaceae</taxon>
        <taxon>Mycena</taxon>
    </lineage>
</organism>
<name>A0AAD2H548_9AGAR</name>
<gene>
    <name evidence="1" type="ORF">MYCIT1_LOCUS12736</name>
</gene>
<accession>A0AAD2H548</accession>
<dbReference type="AlphaFoldDB" id="A0AAD2H548"/>
<proteinExistence type="predicted"/>